<feature type="region of interest" description="Disordered" evidence="1">
    <location>
        <begin position="61"/>
        <end position="92"/>
    </location>
</feature>
<protein>
    <submittedName>
        <fullName evidence="2">Uncharacterized protein</fullName>
    </submittedName>
</protein>
<comment type="caution">
    <text evidence="2">The sequence shown here is derived from an EMBL/GenBank/DDBJ whole genome shotgun (WGS) entry which is preliminary data.</text>
</comment>
<dbReference type="AlphaFoldDB" id="A0AA40FD43"/>
<dbReference type="Proteomes" id="UP001177670">
    <property type="component" value="Unassembled WGS sequence"/>
</dbReference>
<dbReference type="EMBL" id="JAHYIQ010000062">
    <property type="protein sequence ID" value="KAK1116803.1"/>
    <property type="molecule type" value="Genomic_DNA"/>
</dbReference>
<evidence type="ECO:0000256" key="1">
    <source>
        <dbReference type="SAM" id="MobiDB-lite"/>
    </source>
</evidence>
<sequence>MEVMEVMVEEEEVMVEEEEVVVVEEEEIITTPTSQCRRKVDDPMPGDALSPLIALPSLLHRPLQPSSPLQQLPPPPSASPTRLNHPPGTARRKRIVYVRQSHPPP</sequence>
<accession>A0AA40FD43</accession>
<proteinExistence type="predicted"/>
<keyword evidence="3" id="KW-1185">Reference proteome</keyword>
<gene>
    <name evidence="2" type="ORF">K0M31_018083</name>
</gene>
<evidence type="ECO:0000313" key="2">
    <source>
        <dbReference type="EMBL" id="KAK1116803.1"/>
    </source>
</evidence>
<reference evidence="2" key="1">
    <citation type="submission" date="2021-10" db="EMBL/GenBank/DDBJ databases">
        <title>Melipona bicolor Genome sequencing and assembly.</title>
        <authorList>
            <person name="Araujo N.S."/>
            <person name="Arias M.C."/>
        </authorList>
    </citation>
    <scope>NUCLEOTIDE SEQUENCE</scope>
    <source>
        <strain evidence="2">USP_2M_L1-L4_2017</strain>
        <tissue evidence="2">Whole body</tissue>
    </source>
</reference>
<evidence type="ECO:0000313" key="3">
    <source>
        <dbReference type="Proteomes" id="UP001177670"/>
    </source>
</evidence>
<name>A0AA40FD43_9HYME</name>
<feature type="compositionally biased region" description="Low complexity" evidence="1">
    <location>
        <begin position="61"/>
        <end position="70"/>
    </location>
</feature>
<organism evidence="2 3">
    <name type="scientific">Melipona bicolor</name>
    <dbReference type="NCBI Taxonomy" id="60889"/>
    <lineage>
        <taxon>Eukaryota</taxon>
        <taxon>Metazoa</taxon>
        <taxon>Ecdysozoa</taxon>
        <taxon>Arthropoda</taxon>
        <taxon>Hexapoda</taxon>
        <taxon>Insecta</taxon>
        <taxon>Pterygota</taxon>
        <taxon>Neoptera</taxon>
        <taxon>Endopterygota</taxon>
        <taxon>Hymenoptera</taxon>
        <taxon>Apocrita</taxon>
        <taxon>Aculeata</taxon>
        <taxon>Apoidea</taxon>
        <taxon>Anthophila</taxon>
        <taxon>Apidae</taxon>
        <taxon>Melipona</taxon>
    </lineage>
</organism>